<dbReference type="EMBL" id="JAATJS010000008">
    <property type="protein sequence ID" value="NIX78407.1"/>
    <property type="molecule type" value="Genomic_DNA"/>
</dbReference>
<name>A0ABX0VEY9_9HYPH</name>
<keyword evidence="2" id="KW-1185">Reference proteome</keyword>
<sequence length="134" mass="15500">MPKQHLEKVERLRKVQEQLHRISEWKLAVLQRQITDLQGAQVVLIEALNNEDPLHGLFVEPTARRLNNLAREEDQLRQAETAQIKVTRDRAMQAKRMERFSDALSLESQRAAEKDSLLRLLDGLASRAQASRKL</sequence>
<evidence type="ECO:0000313" key="1">
    <source>
        <dbReference type="EMBL" id="NIX78407.1"/>
    </source>
</evidence>
<organism evidence="1 2">
    <name type="scientific">Microvirga terricola</name>
    <dbReference type="NCBI Taxonomy" id="2719797"/>
    <lineage>
        <taxon>Bacteria</taxon>
        <taxon>Pseudomonadati</taxon>
        <taxon>Pseudomonadota</taxon>
        <taxon>Alphaproteobacteria</taxon>
        <taxon>Hyphomicrobiales</taxon>
        <taxon>Methylobacteriaceae</taxon>
        <taxon>Microvirga</taxon>
    </lineage>
</organism>
<protein>
    <recommendedName>
        <fullName evidence="3">Flagellar export protein FliJ</fullName>
    </recommendedName>
</protein>
<dbReference type="Proteomes" id="UP000707352">
    <property type="component" value="Unassembled WGS sequence"/>
</dbReference>
<dbReference type="RefSeq" id="WP_167674399.1">
    <property type="nucleotide sequence ID" value="NZ_JAATJS010000008.1"/>
</dbReference>
<comment type="caution">
    <text evidence="1">The sequence shown here is derived from an EMBL/GenBank/DDBJ whole genome shotgun (WGS) entry which is preliminary data.</text>
</comment>
<reference evidence="1 2" key="1">
    <citation type="submission" date="2020-03" db="EMBL/GenBank/DDBJ databases">
        <title>The genome sequence of Microvirga sp. c23x22.</title>
        <authorList>
            <person name="Zhang X."/>
        </authorList>
    </citation>
    <scope>NUCLEOTIDE SEQUENCE [LARGE SCALE GENOMIC DNA]</scope>
    <source>
        <strain evidence="2">c23x22</strain>
    </source>
</reference>
<proteinExistence type="predicted"/>
<gene>
    <name evidence="1" type="ORF">HB375_17575</name>
</gene>
<evidence type="ECO:0008006" key="3">
    <source>
        <dbReference type="Google" id="ProtNLM"/>
    </source>
</evidence>
<evidence type="ECO:0000313" key="2">
    <source>
        <dbReference type="Proteomes" id="UP000707352"/>
    </source>
</evidence>
<accession>A0ABX0VEY9</accession>